<name>A0A0M0JHA9_9EUKA</name>
<evidence type="ECO:0000313" key="3">
    <source>
        <dbReference type="Proteomes" id="UP000037460"/>
    </source>
</evidence>
<feature type="compositionally biased region" description="Basic and acidic residues" evidence="1">
    <location>
        <begin position="128"/>
        <end position="140"/>
    </location>
</feature>
<comment type="caution">
    <text evidence="2">The sequence shown here is derived from an EMBL/GenBank/DDBJ whole genome shotgun (WGS) entry which is preliminary data.</text>
</comment>
<feature type="region of interest" description="Disordered" evidence="1">
    <location>
        <begin position="120"/>
        <end position="140"/>
    </location>
</feature>
<feature type="compositionally biased region" description="Basic and acidic residues" evidence="1">
    <location>
        <begin position="266"/>
        <end position="276"/>
    </location>
</feature>
<sequence length="304" mass="32273">MSSTFHGAMPTEAVVLANLTALVRMRCLPAVPVATSCSDEAGAVWPDDCCGIDDVACEEFLTFVQEATDARMADAIISPAGERLFRRGFAHKDAHVTATCIRLLDVLTGRANFGGVWAGSGTRKRPRAISDDDHHAPRAISDDAHQATEARVTSLVTAAIACGFSSAAGDAARWAAPLEAAVKLATTLLQQMSDEMAPLYKAVTCALPAKRVLACLGDATEYVAKACRDLVCVALAPHRARHAYSAQLQEVVLRWLIMPVHESPLREAASERDSSPGKRAAVGATGRAVGRATHGARHWIAPAW</sequence>
<organism evidence="2 3">
    <name type="scientific">Chrysochromulina tobinii</name>
    <dbReference type="NCBI Taxonomy" id="1460289"/>
    <lineage>
        <taxon>Eukaryota</taxon>
        <taxon>Haptista</taxon>
        <taxon>Haptophyta</taxon>
        <taxon>Prymnesiophyceae</taxon>
        <taxon>Prymnesiales</taxon>
        <taxon>Chrysochromulinaceae</taxon>
        <taxon>Chrysochromulina</taxon>
    </lineage>
</organism>
<dbReference type="EMBL" id="JWZX01002949">
    <property type="protein sequence ID" value="KOO25628.1"/>
    <property type="molecule type" value="Genomic_DNA"/>
</dbReference>
<protein>
    <submittedName>
        <fullName evidence="2">Uncharacterized protein</fullName>
    </submittedName>
</protein>
<proteinExistence type="predicted"/>
<evidence type="ECO:0000313" key="2">
    <source>
        <dbReference type="EMBL" id="KOO25628.1"/>
    </source>
</evidence>
<gene>
    <name evidence="2" type="ORF">Ctob_000343</name>
</gene>
<reference evidence="3" key="1">
    <citation type="journal article" date="2015" name="PLoS Genet.">
        <title>Genome Sequence and Transcriptome Analyses of Chrysochromulina tobin: Metabolic Tools for Enhanced Algal Fitness in the Prominent Order Prymnesiales (Haptophyceae).</title>
        <authorList>
            <person name="Hovde B.T."/>
            <person name="Deodato C.R."/>
            <person name="Hunsperger H.M."/>
            <person name="Ryken S.A."/>
            <person name="Yost W."/>
            <person name="Jha R.K."/>
            <person name="Patterson J."/>
            <person name="Monnat R.J. Jr."/>
            <person name="Barlow S.B."/>
            <person name="Starkenburg S.R."/>
            <person name="Cattolico R.A."/>
        </authorList>
    </citation>
    <scope>NUCLEOTIDE SEQUENCE</scope>
    <source>
        <strain evidence="3">CCMP291</strain>
    </source>
</reference>
<feature type="region of interest" description="Disordered" evidence="1">
    <location>
        <begin position="266"/>
        <end position="286"/>
    </location>
</feature>
<evidence type="ECO:0000256" key="1">
    <source>
        <dbReference type="SAM" id="MobiDB-lite"/>
    </source>
</evidence>
<accession>A0A0M0JHA9</accession>
<dbReference type="AlphaFoldDB" id="A0A0M0JHA9"/>
<keyword evidence="3" id="KW-1185">Reference proteome</keyword>
<dbReference type="Proteomes" id="UP000037460">
    <property type="component" value="Unassembled WGS sequence"/>
</dbReference>